<sequence>MKARTTGLTGVMAAGALLLAACGSGGGTAATTSAGAPLTTSAVSTTSASAAPSSSAGGDVQLDGQTISWFTTLCSGLTSLNQLQGTGSVTSTAQLGTLLTSTGDAINQTNAALAAKPAPTFDGGEAFAAQADKALGTFGATLTEFGQRASALPAGDQAAATQFAQDFQAAAANFNSLGAGVKLDPAIEKAVVAQAPGCDVLASTVGAGRGSSSSATSAAPTS</sequence>
<feature type="chain" id="PRO_5020294648" evidence="1">
    <location>
        <begin position="30"/>
        <end position="222"/>
    </location>
</feature>
<feature type="signal peptide" evidence="1">
    <location>
        <begin position="1"/>
        <end position="29"/>
    </location>
</feature>
<evidence type="ECO:0000256" key="1">
    <source>
        <dbReference type="SAM" id="SignalP"/>
    </source>
</evidence>
<organism evidence="2 3">
    <name type="scientific">Nakamurella flava</name>
    <dbReference type="NCBI Taxonomy" id="2576308"/>
    <lineage>
        <taxon>Bacteria</taxon>
        <taxon>Bacillati</taxon>
        <taxon>Actinomycetota</taxon>
        <taxon>Actinomycetes</taxon>
        <taxon>Nakamurellales</taxon>
        <taxon>Nakamurellaceae</taxon>
        <taxon>Nakamurella</taxon>
    </lineage>
</organism>
<evidence type="ECO:0000313" key="3">
    <source>
        <dbReference type="Proteomes" id="UP000306985"/>
    </source>
</evidence>
<comment type="caution">
    <text evidence="2">The sequence shown here is derived from an EMBL/GenBank/DDBJ whole genome shotgun (WGS) entry which is preliminary data.</text>
</comment>
<reference evidence="2 3" key="1">
    <citation type="submission" date="2019-05" db="EMBL/GenBank/DDBJ databases">
        <title>Nakamurella sp. N5BH11, whole genome shotgun sequence.</title>
        <authorList>
            <person name="Tuo L."/>
        </authorList>
    </citation>
    <scope>NUCLEOTIDE SEQUENCE [LARGE SCALE GENOMIC DNA]</scope>
    <source>
        <strain evidence="2 3">N5BH11</strain>
    </source>
</reference>
<proteinExistence type="predicted"/>
<dbReference type="RefSeq" id="WP_137448192.1">
    <property type="nucleotide sequence ID" value="NZ_SZZH01000001.1"/>
</dbReference>
<gene>
    <name evidence="2" type="ORF">FDO65_04295</name>
</gene>
<evidence type="ECO:0000313" key="2">
    <source>
        <dbReference type="EMBL" id="TKV60889.1"/>
    </source>
</evidence>
<accession>A0A4U6QKS5</accession>
<protein>
    <submittedName>
        <fullName evidence="2">Uncharacterized protein</fullName>
    </submittedName>
</protein>
<dbReference type="EMBL" id="SZZH01000001">
    <property type="protein sequence ID" value="TKV60889.1"/>
    <property type="molecule type" value="Genomic_DNA"/>
</dbReference>
<keyword evidence="3" id="KW-1185">Reference proteome</keyword>
<dbReference type="Proteomes" id="UP000306985">
    <property type="component" value="Unassembled WGS sequence"/>
</dbReference>
<dbReference type="AlphaFoldDB" id="A0A4U6QKS5"/>
<dbReference type="PROSITE" id="PS51257">
    <property type="entry name" value="PROKAR_LIPOPROTEIN"/>
    <property type="match status" value="1"/>
</dbReference>
<name>A0A4U6QKS5_9ACTN</name>
<keyword evidence="1" id="KW-0732">Signal</keyword>